<organism evidence="2 3">
    <name type="scientific">Rubroshorea leprosula</name>
    <dbReference type="NCBI Taxonomy" id="152421"/>
    <lineage>
        <taxon>Eukaryota</taxon>
        <taxon>Viridiplantae</taxon>
        <taxon>Streptophyta</taxon>
        <taxon>Embryophyta</taxon>
        <taxon>Tracheophyta</taxon>
        <taxon>Spermatophyta</taxon>
        <taxon>Magnoliopsida</taxon>
        <taxon>eudicotyledons</taxon>
        <taxon>Gunneridae</taxon>
        <taxon>Pentapetalae</taxon>
        <taxon>rosids</taxon>
        <taxon>malvids</taxon>
        <taxon>Malvales</taxon>
        <taxon>Dipterocarpaceae</taxon>
        <taxon>Rubroshorea</taxon>
    </lineage>
</organism>
<feature type="domain" description="SnoaL-like" evidence="1">
    <location>
        <begin position="84"/>
        <end position="183"/>
    </location>
</feature>
<dbReference type="SUPFAM" id="SSF54427">
    <property type="entry name" value="NTF2-like"/>
    <property type="match status" value="1"/>
</dbReference>
<dbReference type="PANTHER" id="PTHR33698">
    <property type="entry name" value="NUCLEAR TRANSPORT FACTOR 2 (NTF2)-LIKE PROTEIN"/>
    <property type="match status" value="1"/>
</dbReference>
<protein>
    <recommendedName>
        <fullName evidence="1">SnoaL-like domain-containing protein</fullName>
    </recommendedName>
</protein>
<dbReference type="Pfam" id="PF12680">
    <property type="entry name" value="SnoaL_2"/>
    <property type="match status" value="1"/>
</dbReference>
<sequence>MLLNSTISPLTSPASPLSLFSNKASPRTAALLHTSVIPTIPSRTMRGSRVPQTLIMFSSSGNQTTVVVPSQDVEETMESAADVVRSFYRGVNDHDLASVENLIAEKCVYEDLIFPAPFVGRKAILEFFKKFDSISTELKFVIDDISSQDSSAVGVTWHLEWKGRSFPFSKGCSFYRLEVIDGKRQIIYGRDAVEPAIKPGEAALVCRISL</sequence>
<name>A0AAV5IIA2_9ROSI</name>
<dbReference type="InterPro" id="IPR037401">
    <property type="entry name" value="SnoaL-like"/>
</dbReference>
<evidence type="ECO:0000313" key="3">
    <source>
        <dbReference type="Proteomes" id="UP001054252"/>
    </source>
</evidence>
<reference evidence="2 3" key="1">
    <citation type="journal article" date="2021" name="Commun. Biol.">
        <title>The genome of Shorea leprosula (Dipterocarpaceae) highlights the ecological relevance of drought in aseasonal tropical rainforests.</title>
        <authorList>
            <person name="Ng K.K.S."/>
            <person name="Kobayashi M.J."/>
            <person name="Fawcett J.A."/>
            <person name="Hatakeyama M."/>
            <person name="Paape T."/>
            <person name="Ng C.H."/>
            <person name="Ang C.C."/>
            <person name="Tnah L.H."/>
            <person name="Lee C.T."/>
            <person name="Nishiyama T."/>
            <person name="Sese J."/>
            <person name="O'Brien M.J."/>
            <person name="Copetti D."/>
            <person name="Mohd Noor M.I."/>
            <person name="Ong R.C."/>
            <person name="Putra M."/>
            <person name="Sireger I.Z."/>
            <person name="Indrioko S."/>
            <person name="Kosugi Y."/>
            <person name="Izuno A."/>
            <person name="Isagi Y."/>
            <person name="Lee S.L."/>
            <person name="Shimizu K.K."/>
        </authorList>
    </citation>
    <scope>NUCLEOTIDE SEQUENCE [LARGE SCALE GENOMIC DNA]</scope>
    <source>
        <strain evidence="2">214</strain>
    </source>
</reference>
<dbReference type="Proteomes" id="UP001054252">
    <property type="component" value="Unassembled WGS sequence"/>
</dbReference>
<dbReference type="AlphaFoldDB" id="A0AAV5IIA2"/>
<comment type="caution">
    <text evidence="2">The sequence shown here is derived from an EMBL/GenBank/DDBJ whole genome shotgun (WGS) entry which is preliminary data.</text>
</comment>
<evidence type="ECO:0000259" key="1">
    <source>
        <dbReference type="Pfam" id="PF12680"/>
    </source>
</evidence>
<dbReference type="EMBL" id="BPVZ01000014">
    <property type="protein sequence ID" value="GKU99628.1"/>
    <property type="molecule type" value="Genomic_DNA"/>
</dbReference>
<gene>
    <name evidence="2" type="ORF">SLEP1_g12443</name>
</gene>
<dbReference type="InterPro" id="IPR032710">
    <property type="entry name" value="NTF2-like_dom_sf"/>
</dbReference>
<accession>A0AAV5IIA2</accession>
<dbReference type="PANTHER" id="PTHR33698:SF3">
    <property type="entry name" value="OS09G0266000 PROTEIN"/>
    <property type="match status" value="1"/>
</dbReference>
<evidence type="ECO:0000313" key="2">
    <source>
        <dbReference type="EMBL" id="GKU99628.1"/>
    </source>
</evidence>
<keyword evidence="3" id="KW-1185">Reference proteome</keyword>
<dbReference type="Gene3D" id="3.10.450.50">
    <property type="match status" value="1"/>
</dbReference>
<proteinExistence type="predicted"/>